<dbReference type="EMBL" id="UZAH01033005">
    <property type="protein sequence ID" value="VDP25444.1"/>
    <property type="molecule type" value="Genomic_DNA"/>
</dbReference>
<proteinExistence type="predicted"/>
<dbReference type="AlphaFoldDB" id="A0A183GG62"/>
<name>A0A183GG62_HELPZ</name>
<gene>
    <name evidence="1" type="ORF">HPBE_LOCUS21439</name>
</gene>
<evidence type="ECO:0000313" key="1">
    <source>
        <dbReference type="EMBL" id="VDP25444.1"/>
    </source>
</evidence>
<accession>A0A183GG62</accession>
<reference evidence="1 2" key="1">
    <citation type="submission" date="2018-11" db="EMBL/GenBank/DDBJ databases">
        <authorList>
            <consortium name="Pathogen Informatics"/>
        </authorList>
    </citation>
    <scope>NUCLEOTIDE SEQUENCE [LARGE SCALE GENOMIC DNA]</scope>
</reference>
<organism evidence="2 3">
    <name type="scientific">Heligmosomoides polygyrus</name>
    <name type="common">Parasitic roundworm</name>
    <dbReference type="NCBI Taxonomy" id="6339"/>
    <lineage>
        <taxon>Eukaryota</taxon>
        <taxon>Metazoa</taxon>
        <taxon>Ecdysozoa</taxon>
        <taxon>Nematoda</taxon>
        <taxon>Chromadorea</taxon>
        <taxon>Rhabditida</taxon>
        <taxon>Rhabditina</taxon>
        <taxon>Rhabditomorpha</taxon>
        <taxon>Strongyloidea</taxon>
        <taxon>Heligmosomidae</taxon>
        <taxon>Heligmosomoides</taxon>
    </lineage>
</organism>
<accession>A0A3P8CZM8</accession>
<protein>
    <submittedName>
        <fullName evidence="3">Pecanex-like protein</fullName>
    </submittedName>
</protein>
<sequence length="123" mass="13651">MDLLATGEPTVDHISHIDNCNCTIINGAATGELMGRRGTAFATRSSPAVPVQTSVRNLSICSLEEDQNVTFMRLYSRHEPVFNARGSSPAEEWKRKQIQTGHETYSNHLLRIDPVDKLSSLQL</sequence>
<evidence type="ECO:0000313" key="2">
    <source>
        <dbReference type="Proteomes" id="UP000050761"/>
    </source>
</evidence>
<dbReference type="WBParaSite" id="HPBE_0002144001-mRNA-1">
    <property type="protein sequence ID" value="HPBE_0002144001-mRNA-1"/>
    <property type="gene ID" value="HPBE_0002144001"/>
</dbReference>
<evidence type="ECO:0000313" key="3">
    <source>
        <dbReference type="WBParaSite" id="HPBE_0002144001-mRNA-1"/>
    </source>
</evidence>
<keyword evidence="2" id="KW-1185">Reference proteome</keyword>
<reference evidence="3" key="2">
    <citation type="submission" date="2019-09" db="UniProtKB">
        <authorList>
            <consortium name="WormBaseParasite"/>
        </authorList>
    </citation>
    <scope>IDENTIFICATION</scope>
</reference>
<dbReference type="Proteomes" id="UP000050761">
    <property type="component" value="Unassembled WGS sequence"/>
</dbReference>